<dbReference type="Proteomes" id="UP000838763">
    <property type="component" value="Unassembled WGS sequence"/>
</dbReference>
<evidence type="ECO:0000256" key="2">
    <source>
        <dbReference type="ARBA" id="ARBA00004574"/>
    </source>
</evidence>
<proteinExistence type="inferred from homology"/>
<comment type="caution">
    <text evidence="10">The sequence shown here is derived from an EMBL/GenBank/DDBJ whole genome shotgun (WGS) entry which is preliminary data.</text>
</comment>
<keyword evidence="11" id="KW-1185">Reference proteome</keyword>
<dbReference type="PANTHER" id="PTHR14513">
    <property type="entry name" value="PROTECTION OF TELOMERES 1"/>
    <property type="match status" value="1"/>
</dbReference>
<evidence type="ECO:0000256" key="5">
    <source>
        <dbReference type="ARBA" id="ARBA00022895"/>
    </source>
</evidence>
<dbReference type="AlphaFoldDB" id="A0A9P1GU06"/>
<dbReference type="Pfam" id="PF16686">
    <property type="entry name" value="POT1PC"/>
    <property type="match status" value="1"/>
</dbReference>
<dbReference type="OrthoDB" id="2186770at2759"/>
<dbReference type="InterPro" id="IPR032042">
    <property type="entry name" value="POT1PC"/>
</dbReference>
<dbReference type="EMBL" id="CALLCH030000001">
    <property type="protein sequence ID" value="CAI4210225.1"/>
    <property type="molecule type" value="Genomic_DNA"/>
</dbReference>
<keyword evidence="7" id="KW-0539">Nucleus</keyword>
<evidence type="ECO:0000256" key="8">
    <source>
        <dbReference type="SAM" id="MobiDB-lite"/>
    </source>
</evidence>
<feature type="region of interest" description="Disordered" evidence="8">
    <location>
        <begin position="282"/>
        <end position="306"/>
    </location>
</feature>
<dbReference type="GO" id="GO:0010521">
    <property type="term" value="F:telomerase inhibitor activity"/>
    <property type="evidence" value="ECO:0007669"/>
    <property type="project" value="TreeGrafter"/>
</dbReference>
<dbReference type="GO" id="GO:0032210">
    <property type="term" value="P:regulation of telomere maintenance via telomerase"/>
    <property type="evidence" value="ECO:0007669"/>
    <property type="project" value="TreeGrafter"/>
</dbReference>
<comment type="similarity">
    <text evidence="3">Belongs to the telombin family.</text>
</comment>
<organism evidence="10 11">
    <name type="scientific">Parascedosporium putredinis</name>
    <dbReference type="NCBI Taxonomy" id="1442378"/>
    <lineage>
        <taxon>Eukaryota</taxon>
        <taxon>Fungi</taxon>
        <taxon>Dikarya</taxon>
        <taxon>Ascomycota</taxon>
        <taxon>Pezizomycotina</taxon>
        <taxon>Sordariomycetes</taxon>
        <taxon>Hypocreomycetidae</taxon>
        <taxon>Microascales</taxon>
        <taxon>Microascaceae</taxon>
        <taxon>Parascedosporium</taxon>
    </lineage>
</organism>
<dbReference type="SUPFAM" id="SSF50249">
    <property type="entry name" value="Nucleic acid-binding proteins"/>
    <property type="match status" value="2"/>
</dbReference>
<evidence type="ECO:0000256" key="1">
    <source>
        <dbReference type="ARBA" id="ARBA00004123"/>
    </source>
</evidence>
<dbReference type="InterPro" id="IPR012340">
    <property type="entry name" value="NA-bd_OB-fold"/>
</dbReference>
<feature type="compositionally biased region" description="Acidic residues" evidence="8">
    <location>
        <begin position="282"/>
        <end position="293"/>
    </location>
</feature>
<evidence type="ECO:0000256" key="4">
    <source>
        <dbReference type="ARBA" id="ARBA00022454"/>
    </source>
</evidence>
<dbReference type="GO" id="GO:0098505">
    <property type="term" value="F:G-rich strand telomeric DNA binding"/>
    <property type="evidence" value="ECO:0007669"/>
    <property type="project" value="TreeGrafter"/>
</dbReference>
<evidence type="ECO:0000256" key="6">
    <source>
        <dbReference type="ARBA" id="ARBA00023125"/>
    </source>
</evidence>
<name>A0A9P1GU06_9PEZI</name>
<dbReference type="InterPro" id="IPR028389">
    <property type="entry name" value="POT1"/>
</dbReference>
<keyword evidence="6" id="KW-0238">DNA-binding</keyword>
<evidence type="ECO:0000256" key="7">
    <source>
        <dbReference type="ARBA" id="ARBA00023242"/>
    </source>
</evidence>
<accession>A0A9P1GU06</accession>
<dbReference type="GO" id="GO:0016233">
    <property type="term" value="P:telomere capping"/>
    <property type="evidence" value="ECO:0007669"/>
    <property type="project" value="TreeGrafter"/>
</dbReference>
<protein>
    <recommendedName>
        <fullName evidence="9">Protection of telomeres protein 1 ssDNA-binding domain-containing protein</fullName>
    </recommendedName>
</protein>
<keyword evidence="4" id="KW-0158">Chromosome</keyword>
<sequence length="353" mass="38994">MSTYSALAAPSSPMPALPRQVIPIRDILEEKVDPRQLVNVIGLVRDFRPPIETRGVADESPRERMPDVNAGDVVFVQSARGSPIPSKDILNYVSSLYHTVDKGRVPDAESFDLMAQQAVNVKQKYRELKDARDGQFCDLIALVVRAPYDLGDCVTLWVTDYTENSGFYPLAESFAEGSANGEYAGYAPSSASQSARLGPAGKMSLQVTCWEPHASVIRTKVQAGAWVSLRNVHISGSSSSIRVPVPFNNAKYRVIARVTDFFPHNLEKFSRYRKPSEYEVLSDFEDESDDGEEPPPPHCIDGGEDPAETAKWEWCFALQLEDLSPQGRLKPARVWAYVDNAEAQGLLGLDASK</sequence>
<comment type="subcellular location">
    <subcellularLocation>
        <location evidence="2">Chromosome</location>
        <location evidence="2">Telomere</location>
    </subcellularLocation>
    <subcellularLocation>
        <location evidence="1">Nucleus</location>
    </subcellularLocation>
</comment>
<dbReference type="GO" id="GO:0000783">
    <property type="term" value="C:nuclear telomere cap complex"/>
    <property type="evidence" value="ECO:0007669"/>
    <property type="project" value="TreeGrafter"/>
</dbReference>
<dbReference type="PANTHER" id="PTHR14513:SF0">
    <property type="entry name" value="PROTECTION OF TELOMERES PROTEIN 1"/>
    <property type="match status" value="1"/>
</dbReference>
<evidence type="ECO:0000259" key="9">
    <source>
        <dbReference type="Pfam" id="PF16686"/>
    </source>
</evidence>
<evidence type="ECO:0000256" key="3">
    <source>
        <dbReference type="ARBA" id="ARBA00008442"/>
    </source>
</evidence>
<gene>
    <name evidence="10" type="ORF">PPNO1_LOCUS32</name>
</gene>
<reference evidence="10" key="1">
    <citation type="submission" date="2022-11" db="EMBL/GenBank/DDBJ databases">
        <authorList>
            <person name="Scott C."/>
            <person name="Bruce N."/>
        </authorList>
    </citation>
    <scope>NUCLEOTIDE SEQUENCE</scope>
</reference>
<keyword evidence="5" id="KW-0779">Telomere</keyword>
<evidence type="ECO:0000313" key="11">
    <source>
        <dbReference type="Proteomes" id="UP000838763"/>
    </source>
</evidence>
<evidence type="ECO:0000313" key="10">
    <source>
        <dbReference type="EMBL" id="CAI4210225.1"/>
    </source>
</evidence>
<feature type="domain" description="Protection of telomeres protein 1 ssDNA-binding" evidence="9">
    <location>
        <begin position="127"/>
        <end position="238"/>
    </location>
</feature>
<dbReference type="Gene3D" id="2.40.50.140">
    <property type="entry name" value="Nucleic acid-binding proteins"/>
    <property type="match status" value="1"/>
</dbReference>